<name>A0A9P6RA33_9FUNG</name>
<reference evidence="1" key="1">
    <citation type="journal article" date="2020" name="Fungal Divers.">
        <title>Resolving the Mortierellaceae phylogeny through synthesis of multi-gene phylogenetics and phylogenomics.</title>
        <authorList>
            <person name="Vandepol N."/>
            <person name="Liber J."/>
            <person name="Desiro A."/>
            <person name="Na H."/>
            <person name="Kennedy M."/>
            <person name="Barry K."/>
            <person name="Grigoriev I.V."/>
            <person name="Miller A.N."/>
            <person name="O'Donnell K."/>
            <person name="Stajich J.E."/>
            <person name="Bonito G."/>
        </authorList>
    </citation>
    <scope>NUCLEOTIDE SEQUENCE</scope>
    <source>
        <strain evidence="1">REB-010B</strain>
    </source>
</reference>
<accession>A0A9P6RA33</accession>
<protein>
    <submittedName>
        <fullName evidence="1">Uncharacterized protein</fullName>
    </submittedName>
</protein>
<comment type="caution">
    <text evidence="1">The sequence shown here is derived from an EMBL/GenBank/DDBJ whole genome shotgun (WGS) entry which is preliminary data.</text>
</comment>
<keyword evidence="2" id="KW-1185">Reference proteome</keyword>
<organism evidence="1 2">
    <name type="scientific">Dissophora globulifera</name>
    <dbReference type="NCBI Taxonomy" id="979702"/>
    <lineage>
        <taxon>Eukaryota</taxon>
        <taxon>Fungi</taxon>
        <taxon>Fungi incertae sedis</taxon>
        <taxon>Mucoromycota</taxon>
        <taxon>Mortierellomycotina</taxon>
        <taxon>Mortierellomycetes</taxon>
        <taxon>Mortierellales</taxon>
        <taxon>Mortierellaceae</taxon>
        <taxon>Dissophora</taxon>
    </lineage>
</organism>
<dbReference type="EMBL" id="JAAAIP010000519">
    <property type="protein sequence ID" value="KAG0315719.1"/>
    <property type="molecule type" value="Genomic_DNA"/>
</dbReference>
<evidence type="ECO:0000313" key="1">
    <source>
        <dbReference type="EMBL" id="KAG0315719.1"/>
    </source>
</evidence>
<sequence length="96" mass="10656">MEAKHHIIHIDSGDPDSVAIAIRGIQTVILVSEIGSQCAKIGSNALKKDHLKRLIQSETEVKDATQKWIFHDGRATLQSRNLRKPAGVCERYEGLL</sequence>
<gene>
    <name evidence="1" type="ORF">BGZ99_007287</name>
</gene>
<evidence type="ECO:0000313" key="2">
    <source>
        <dbReference type="Proteomes" id="UP000738325"/>
    </source>
</evidence>
<proteinExistence type="predicted"/>
<dbReference type="AlphaFoldDB" id="A0A9P6RA33"/>
<dbReference type="Proteomes" id="UP000738325">
    <property type="component" value="Unassembled WGS sequence"/>
</dbReference>